<dbReference type="GO" id="GO:0005886">
    <property type="term" value="C:plasma membrane"/>
    <property type="evidence" value="ECO:0007669"/>
    <property type="project" value="InterPro"/>
</dbReference>
<keyword evidence="1" id="KW-1003">Cell membrane</keyword>
<evidence type="ECO:0000313" key="7">
    <source>
        <dbReference type="EMBL" id="KTD11410.1"/>
    </source>
</evidence>
<organism evidence="7 9">
    <name type="scientific">Legionella jamestowniensis</name>
    <dbReference type="NCBI Taxonomy" id="455"/>
    <lineage>
        <taxon>Bacteria</taxon>
        <taxon>Pseudomonadati</taxon>
        <taxon>Pseudomonadota</taxon>
        <taxon>Gammaproteobacteria</taxon>
        <taxon>Legionellales</taxon>
        <taxon>Legionellaceae</taxon>
        <taxon>Legionella</taxon>
    </lineage>
</organism>
<keyword evidence="2 5" id="KW-0812">Transmembrane</keyword>
<dbReference type="PATRIC" id="fig|455.5.peg.638"/>
<gene>
    <name evidence="8" type="ORF">A8135_10550</name>
    <name evidence="7" type="ORF">Ljam_0604</name>
</gene>
<dbReference type="Pfam" id="PF06305">
    <property type="entry name" value="LapA_dom"/>
    <property type="match status" value="1"/>
</dbReference>
<dbReference type="RefSeq" id="WP_058448653.1">
    <property type="nucleotide sequence ID" value="NZ_CAAAJF010000004.1"/>
</dbReference>
<dbReference type="Proteomes" id="UP000054715">
    <property type="component" value="Unassembled WGS sequence"/>
</dbReference>
<keyword evidence="4 5" id="KW-0472">Membrane</keyword>
<evidence type="ECO:0000256" key="1">
    <source>
        <dbReference type="ARBA" id="ARBA00022475"/>
    </source>
</evidence>
<evidence type="ECO:0000256" key="4">
    <source>
        <dbReference type="ARBA" id="ARBA00023136"/>
    </source>
</evidence>
<evidence type="ECO:0000259" key="6">
    <source>
        <dbReference type="Pfam" id="PF06305"/>
    </source>
</evidence>
<feature type="transmembrane region" description="Helical" evidence="5">
    <location>
        <begin position="40"/>
        <end position="64"/>
    </location>
</feature>
<protein>
    <recommendedName>
        <fullName evidence="6">Lipopolysaccharide assembly protein A domain-containing protein</fullName>
    </recommendedName>
</protein>
<evidence type="ECO:0000256" key="2">
    <source>
        <dbReference type="ARBA" id="ARBA00022692"/>
    </source>
</evidence>
<dbReference type="STRING" id="455.Ljam_0604"/>
<name>A0A0W0UU55_9GAMM</name>
<dbReference type="EMBL" id="LNYG01000008">
    <property type="protein sequence ID" value="KTD11410.1"/>
    <property type="molecule type" value="Genomic_DNA"/>
</dbReference>
<dbReference type="Proteomes" id="UP000093336">
    <property type="component" value="Unassembled WGS sequence"/>
</dbReference>
<evidence type="ECO:0000313" key="9">
    <source>
        <dbReference type="Proteomes" id="UP000054715"/>
    </source>
</evidence>
<evidence type="ECO:0000313" key="8">
    <source>
        <dbReference type="EMBL" id="OCH98735.1"/>
    </source>
</evidence>
<evidence type="ECO:0000256" key="5">
    <source>
        <dbReference type="SAM" id="Phobius"/>
    </source>
</evidence>
<dbReference type="EMBL" id="LYOZ01000006">
    <property type="protein sequence ID" value="OCH98735.1"/>
    <property type="molecule type" value="Genomic_DNA"/>
</dbReference>
<keyword evidence="10" id="KW-1185">Reference proteome</keyword>
<keyword evidence="3 5" id="KW-1133">Transmembrane helix</keyword>
<feature type="domain" description="Lipopolysaccharide assembly protein A" evidence="6">
    <location>
        <begin position="23"/>
        <end position="84"/>
    </location>
</feature>
<reference evidence="8 10" key="2">
    <citation type="submission" date="2016-05" db="EMBL/GenBank/DDBJ databases">
        <authorList>
            <person name="Prochazka B."/>
            <person name="Indra A."/>
            <person name="Hasenberger P."/>
            <person name="Blaschitz M."/>
            <person name="Wagner L."/>
            <person name="Wewalka G."/>
            <person name="Sorschag S."/>
            <person name="Schmid D."/>
            <person name="Ruppitsch W."/>
        </authorList>
    </citation>
    <scope>NUCLEOTIDE SEQUENCE [LARGE SCALE GENOMIC DNA]</scope>
    <source>
        <strain evidence="8 10">974010_12</strain>
    </source>
</reference>
<dbReference type="AlphaFoldDB" id="A0A0W0UU55"/>
<sequence length="96" mass="11315">MRLFMMIFYLLLILLGVSFAALNASSVAVNFYFTKVTMPISVLMTIMLGIGLLLGFVLFLYRYWRLKVDYLRLKNQFKMTEKEIKNLRSIPLQDQH</sequence>
<dbReference type="InterPro" id="IPR010445">
    <property type="entry name" value="LapA_dom"/>
</dbReference>
<evidence type="ECO:0000256" key="3">
    <source>
        <dbReference type="ARBA" id="ARBA00022989"/>
    </source>
</evidence>
<comment type="caution">
    <text evidence="7">The sequence shown here is derived from an EMBL/GenBank/DDBJ whole genome shotgun (WGS) entry which is preliminary data.</text>
</comment>
<dbReference type="OrthoDB" id="5653616at2"/>
<reference evidence="7 9" key="1">
    <citation type="submission" date="2015-11" db="EMBL/GenBank/DDBJ databases">
        <title>Genomic analysis of 38 Legionella species identifies large and diverse effector repertoires.</title>
        <authorList>
            <person name="Burstein D."/>
            <person name="Amaro F."/>
            <person name="Zusman T."/>
            <person name="Lifshitz Z."/>
            <person name="Cohen O."/>
            <person name="Gilbert J.A."/>
            <person name="Pupko T."/>
            <person name="Shuman H.A."/>
            <person name="Segal G."/>
        </authorList>
    </citation>
    <scope>NUCLEOTIDE SEQUENCE [LARGE SCALE GENOMIC DNA]</scope>
    <source>
        <strain evidence="7 9">JA-26-G1-E2</strain>
    </source>
</reference>
<proteinExistence type="predicted"/>
<accession>A0A0W0UU55</accession>
<evidence type="ECO:0000313" key="10">
    <source>
        <dbReference type="Proteomes" id="UP000093336"/>
    </source>
</evidence>